<feature type="compositionally biased region" description="Basic and acidic residues" evidence="1">
    <location>
        <begin position="102"/>
        <end position="115"/>
    </location>
</feature>
<dbReference type="AlphaFoldDB" id="A0A1S1P678"/>
<proteinExistence type="predicted"/>
<evidence type="ECO:0000256" key="1">
    <source>
        <dbReference type="SAM" id="MobiDB-lite"/>
    </source>
</evidence>
<evidence type="ECO:0000256" key="2">
    <source>
        <dbReference type="SAM" id="SignalP"/>
    </source>
</evidence>
<sequence>MKLSLVTAVIFAACIPLAGEAGAQDLQPGMRTMLQRGGAEGLPLVPVHPDDLDDSKLQPGMRTMIQRGGSEGVQLGALLPRAYDRYDGPDYDPSYPPSAYETRPDRRREPLRARN</sequence>
<feature type="region of interest" description="Disordered" evidence="1">
    <location>
        <begin position="84"/>
        <end position="115"/>
    </location>
</feature>
<reference evidence="3 4" key="1">
    <citation type="submission" date="2016-10" db="EMBL/GenBank/DDBJ databases">
        <title>Draft genome sequence of Methylobacterium extorquens CP3, a seed endophyte of Crotalaria pumila with plant growth-promoting and metal tolerance properties.</title>
        <authorList>
            <person name="Sanchez-Lopez A.S."/>
            <person name="Van Hamme J.D."/>
            <person name="Thijs S."/>
            <person name="Mcammond B.M."/>
            <person name="Stevens V."/>
            <person name="Gonzalez-Chavez M.D.C."/>
            <person name="Vangronsveld J."/>
        </authorList>
    </citation>
    <scope>NUCLEOTIDE SEQUENCE [LARGE SCALE GENOMIC DNA]</scope>
    <source>
        <strain evidence="3 4">CP3</strain>
    </source>
</reference>
<gene>
    <name evidence="3" type="ORF">BK022_10465</name>
</gene>
<feature type="compositionally biased region" description="Low complexity" evidence="1">
    <location>
        <begin position="91"/>
        <end position="100"/>
    </location>
</feature>
<name>A0A1S1P678_METEX</name>
<feature type="signal peptide" evidence="2">
    <location>
        <begin position="1"/>
        <end position="23"/>
    </location>
</feature>
<accession>A0A1S1P678</accession>
<evidence type="ECO:0000313" key="3">
    <source>
        <dbReference type="EMBL" id="OHV16687.1"/>
    </source>
</evidence>
<feature type="chain" id="PRO_5012006350" evidence="2">
    <location>
        <begin position="24"/>
        <end position="115"/>
    </location>
</feature>
<dbReference type="EMBL" id="MNAO01000100">
    <property type="protein sequence ID" value="OHV16687.1"/>
    <property type="molecule type" value="Genomic_DNA"/>
</dbReference>
<dbReference type="Proteomes" id="UP000180215">
    <property type="component" value="Unassembled WGS sequence"/>
</dbReference>
<protein>
    <submittedName>
        <fullName evidence="3">Uncharacterized protein</fullName>
    </submittedName>
</protein>
<organism evidence="3 4">
    <name type="scientific">Methylorubrum extorquens</name>
    <name type="common">Methylobacterium dichloromethanicum</name>
    <name type="synonym">Methylobacterium extorquens</name>
    <dbReference type="NCBI Taxonomy" id="408"/>
    <lineage>
        <taxon>Bacteria</taxon>
        <taxon>Pseudomonadati</taxon>
        <taxon>Pseudomonadota</taxon>
        <taxon>Alphaproteobacteria</taxon>
        <taxon>Hyphomicrobiales</taxon>
        <taxon>Methylobacteriaceae</taxon>
        <taxon>Methylorubrum</taxon>
    </lineage>
</organism>
<evidence type="ECO:0000313" key="4">
    <source>
        <dbReference type="Proteomes" id="UP000180215"/>
    </source>
</evidence>
<comment type="caution">
    <text evidence="3">The sequence shown here is derived from an EMBL/GenBank/DDBJ whole genome shotgun (WGS) entry which is preliminary data.</text>
</comment>
<keyword evidence="2" id="KW-0732">Signal</keyword>